<keyword evidence="2" id="KW-1185">Reference proteome</keyword>
<gene>
    <name evidence="1" type="ORF">LOD99_11440</name>
</gene>
<sequence>METSKQFAYRVLNLAENNNTSPFYHNIHLYTDKGYDLVKDMDSPKFSIENIRNIAIKQGGARTLEGGTNLPSLATTGEMYESEPNITPLLAQVSTLFTQAFSFWENYAYSSPKRLTSPVPLPEYKKLVARAIELAEALGLGPITFCGTLWSILMNLSCIVDVPSKNQKLFFENIQRYLCKLEVYHQYSYWMNYHKVCMDRLGPDNDKTLQAKLASLRFGKLFKWE</sequence>
<evidence type="ECO:0000313" key="1">
    <source>
        <dbReference type="EMBL" id="KAI6654988.1"/>
    </source>
</evidence>
<dbReference type="AlphaFoldDB" id="A0AAV7K187"/>
<comment type="caution">
    <text evidence="1">The sequence shown here is derived from an EMBL/GenBank/DDBJ whole genome shotgun (WGS) entry which is preliminary data.</text>
</comment>
<accession>A0AAV7K187</accession>
<proteinExistence type="predicted"/>
<evidence type="ECO:0000313" key="2">
    <source>
        <dbReference type="Proteomes" id="UP001165289"/>
    </source>
</evidence>
<organism evidence="1 2">
    <name type="scientific">Oopsacas minuta</name>
    <dbReference type="NCBI Taxonomy" id="111878"/>
    <lineage>
        <taxon>Eukaryota</taxon>
        <taxon>Metazoa</taxon>
        <taxon>Porifera</taxon>
        <taxon>Hexactinellida</taxon>
        <taxon>Hexasterophora</taxon>
        <taxon>Lyssacinosida</taxon>
        <taxon>Leucopsacidae</taxon>
        <taxon>Oopsacas</taxon>
    </lineage>
</organism>
<protein>
    <submittedName>
        <fullName evidence="1">Uncharacterized protein</fullName>
    </submittedName>
</protein>
<reference evidence="1 2" key="1">
    <citation type="journal article" date="2023" name="BMC Biol.">
        <title>The compact genome of the sponge Oopsacas minuta (Hexactinellida) is lacking key metazoan core genes.</title>
        <authorList>
            <person name="Santini S."/>
            <person name="Schenkelaars Q."/>
            <person name="Jourda C."/>
            <person name="Duchesne M."/>
            <person name="Belahbib H."/>
            <person name="Rocher C."/>
            <person name="Selva M."/>
            <person name="Riesgo A."/>
            <person name="Vervoort M."/>
            <person name="Leys S.P."/>
            <person name="Kodjabachian L."/>
            <person name="Le Bivic A."/>
            <person name="Borchiellini C."/>
            <person name="Claverie J.M."/>
            <person name="Renard E."/>
        </authorList>
    </citation>
    <scope>NUCLEOTIDE SEQUENCE [LARGE SCALE GENOMIC DNA]</scope>
    <source>
        <strain evidence="1">SPO-2</strain>
    </source>
</reference>
<name>A0AAV7K187_9METZ</name>
<dbReference type="EMBL" id="JAKMXF010000213">
    <property type="protein sequence ID" value="KAI6654988.1"/>
    <property type="molecule type" value="Genomic_DNA"/>
</dbReference>
<dbReference type="Proteomes" id="UP001165289">
    <property type="component" value="Unassembled WGS sequence"/>
</dbReference>